<keyword evidence="2" id="KW-0521">NADP</keyword>
<keyword evidence="5" id="KW-1185">Reference proteome</keyword>
<dbReference type="CDD" id="cd05324">
    <property type="entry name" value="carb_red_PTCR-like_SDR_c"/>
    <property type="match status" value="1"/>
</dbReference>
<evidence type="ECO:0000256" key="3">
    <source>
        <dbReference type="ARBA" id="ARBA00023002"/>
    </source>
</evidence>
<dbReference type="InterPro" id="IPR045313">
    <property type="entry name" value="CBR1-like"/>
</dbReference>
<keyword evidence="3" id="KW-0560">Oxidoreductase</keyword>
<evidence type="ECO:0000256" key="1">
    <source>
        <dbReference type="ARBA" id="ARBA00006484"/>
    </source>
</evidence>
<dbReference type="SUPFAM" id="SSF51735">
    <property type="entry name" value="NAD(P)-binding Rossmann-fold domains"/>
    <property type="match status" value="1"/>
</dbReference>
<dbReference type="Proteomes" id="UP000694888">
    <property type="component" value="Unplaced"/>
</dbReference>
<evidence type="ECO:0000256" key="2">
    <source>
        <dbReference type="ARBA" id="ARBA00022857"/>
    </source>
</evidence>
<dbReference type="Gene3D" id="3.40.50.720">
    <property type="entry name" value="NAD(P)-binding Rossmann-like Domain"/>
    <property type="match status" value="1"/>
</dbReference>
<dbReference type="RefSeq" id="XP_005095453.1">
    <property type="nucleotide sequence ID" value="XM_005095396.2"/>
</dbReference>
<dbReference type="GeneID" id="101846277"/>
<dbReference type="InterPro" id="IPR002347">
    <property type="entry name" value="SDR_fam"/>
</dbReference>
<dbReference type="EC" id="1.1.1.184" evidence="4"/>
<dbReference type="InterPro" id="IPR036291">
    <property type="entry name" value="NAD(P)-bd_dom_sf"/>
</dbReference>
<dbReference type="PANTHER" id="PTHR43963:SF4">
    <property type="entry name" value="CARBONYL REDUCTASE (NADPH)"/>
    <property type="match status" value="1"/>
</dbReference>
<dbReference type="Pfam" id="PF00106">
    <property type="entry name" value="adh_short"/>
    <property type="match status" value="1"/>
</dbReference>
<comment type="similarity">
    <text evidence="1">Belongs to the short-chain dehydrogenases/reductases (SDR) family.</text>
</comment>
<dbReference type="PANTHER" id="PTHR43963">
    <property type="entry name" value="CARBONYL REDUCTASE 1-RELATED"/>
    <property type="match status" value="1"/>
</dbReference>
<evidence type="ECO:0000256" key="4">
    <source>
        <dbReference type="ARBA" id="ARBA00026118"/>
    </source>
</evidence>
<evidence type="ECO:0000313" key="6">
    <source>
        <dbReference type="RefSeq" id="XP_005095453.1"/>
    </source>
</evidence>
<sequence length="281" mass="31034">MSLKRVAVVTGSNKGIGLAIVRGLCKDFQGDVVLTARDEGRGRAAVQVLEKEGFSPKFHLLDISDHQSIVKLRDFLKETYQGLDVLVNNAAILYNEDSTLPFPDQARETIKVNYYNNLDVCEVLFPLLRPHARVCNMSSLANAIAFKVLSPELRTKFLNPQITMPEVSSLMTQFVDAAQENKHEEQGFFLSRVSSYGISKIGLTLMSAIQQRDFDAQGAVDIVVNSCSPGYVNTDMTQGKGPLTVEEGAVTPLYLCLLPPDVSGPRGLFIREKAIYDWTTT</sequence>
<name>A0ABM0JJZ4_APLCA</name>
<gene>
    <name evidence="6" type="primary">LOC101846277</name>
</gene>
<accession>A0ABM0JJZ4</accession>
<proteinExistence type="inferred from homology"/>
<dbReference type="PRINTS" id="PR00081">
    <property type="entry name" value="GDHRDH"/>
</dbReference>
<reference evidence="6" key="1">
    <citation type="submission" date="2025-08" db="UniProtKB">
        <authorList>
            <consortium name="RefSeq"/>
        </authorList>
    </citation>
    <scope>IDENTIFICATION</scope>
</reference>
<organism evidence="5 6">
    <name type="scientific">Aplysia californica</name>
    <name type="common">California sea hare</name>
    <dbReference type="NCBI Taxonomy" id="6500"/>
    <lineage>
        <taxon>Eukaryota</taxon>
        <taxon>Metazoa</taxon>
        <taxon>Spiralia</taxon>
        <taxon>Lophotrochozoa</taxon>
        <taxon>Mollusca</taxon>
        <taxon>Gastropoda</taxon>
        <taxon>Heterobranchia</taxon>
        <taxon>Euthyneura</taxon>
        <taxon>Tectipleura</taxon>
        <taxon>Aplysiida</taxon>
        <taxon>Aplysioidea</taxon>
        <taxon>Aplysiidae</taxon>
        <taxon>Aplysia</taxon>
    </lineage>
</organism>
<protein>
    <recommendedName>
        <fullName evidence="4">carbonyl reductase (NADPH)</fullName>
        <ecNumber evidence="4">1.1.1.184</ecNumber>
    </recommendedName>
</protein>
<evidence type="ECO:0000313" key="5">
    <source>
        <dbReference type="Proteomes" id="UP000694888"/>
    </source>
</evidence>